<evidence type="ECO:0000256" key="1">
    <source>
        <dbReference type="HAMAP-Rule" id="MF_00775"/>
    </source>
</evidence>
<comment type="caution">
    <text evidence="2">The sequence shown here is derived from an EMBL/GenBank/DDBJ whole genome shotgun (WGS) entry which is preliminary data.</text>
</comment>
<dbReference type="Gene3D" id="2.40.160.20">
    <property type="match status" value="1"/>
</dbReference>
<dbReference type="InterPro" id="IPR020915">
    <property type="entry name" value="UPF0311"/>
</dbReference>
<evidence type="ECO:0000313" key="2">
    <source>
        <dbReference type="EMBL" id="MBI1619803.1"/>
    </source>
</evidence>
<gene>
    <name evidence="2" type="ORF">IOD40_03870</name>
</gene>
<protein>
    <recommendedName>
        <fullName evidence="1">UPF0311 protein IOD40_03870</fullName>
    </recommendedName>
</protein>
<comment type="similarity">
    <text evidence="1">Belongs to the UPF0311 family.</text>
</comment>
<dbReference type="EMBL" id="JADGMQ010000002">
    <property type="protein sequence ID" value="MBI1619803.1"/>
    <property type="molecule type" value="Genomic_DNA"/>
</dbReference>
<dbReference type="Pfam" id="PF11578">
    <property type="entry name" value="DUF3237"/>
    <property type="match status" value="1"/>
</dbReference>
<keyword evidence="3" id="KW-1185">Reference proteome</keyword>
<organism evidence="2 3">
    <name type="scientific">Aquamicrobium zhengzhouense</name>
    <dbReference type="NCBI Taxonomy" id="2781738"/>
    <lineage>
        <taxon>Bacteria</taxon>
        <taxon>Pseudomonadati</taxon>
        <taxon>Pseudomonadota</taxon>
        <taxon>Alphaproteobacteria</taxon>
        <taxon>Hyphomicrobiales</taxon>
        <taxon>Phyllobacteriaceae</taxon>
        <taxon>Aquamicrobium</taxon>
    </lineage>
</organism>
<accession>A0ABS0S935</accession>
<dbReference type="HAMAP" id="MF_00775">
    <property type="entry name" value="UPF0311"/>
    <property type="match status" value="1"/>
</dbReference>
<dbReference type="Proteomes" id="UP000601789">
    <property type="component" value="Unassembled WGS sequence"/>
</dbReference>
<reference evidence="2 3" key="1">
    <citation type="submission" date="2020-10" db="EMBL/GenBank/DDBJ databases">
        <title>Aquamicrobium zhengzhouensis sp. nov., a exopolysaccharide producing bacterium isolated from farmland soil.</title>
        <authorList>
            <person name="Wang X."/>
        </authorList>
    </citation>
    <scope>NUCLEOTIDE SEQUENCE [LARGE SCALE GENOMIC DNA]</scope>
    <source>
        <strain evidence="3">cd-1</strain>
    </source>
</reference>
<evidence type="ECO:0000313" key="3">
    <source>
        <dbReference type="Proteomes" id="UP000601789"/>
    </source>
</evidence>
<dbReference type="PANTHER" id="PTHR37315">
    <property type="entry name" value="UPF0311 PROTEIN BLR7842"/>
    <property type="match status" value="1"/>
</dbReference>
<sequence>MLVQPKLIHFCDVVAQLGKPMELGDGRGGKRRIIPIIGGTVTGERVNGKILNLGADWQTVFADGSAELDTRYTMETDDGALIDIRNFGYRRGPAEVLAAVGRGEDVDPSLYYMRTQPQFETGDARYRWINTTIFVGTGAREASSVRISVYEVV</sequence>
<dbReference type="PANTHER" id="PTHR37315:SF1">
    <property type="entry name" value="UPF0311 PROTEIN BLR7842"/>
    <property type="match status" value="1"/>
</dbReference>
<dbReference type="RefSeq" id="WP_198474538.1">
    <property type="nucleotide sequence ID" value="NZ_JADGMQ010000002.1"/>
</dbReference>
<proteinExistence type="inferred from homology"/>
<name>A0ABS0S935_9HYPH</name>